<dbReference type="InterPro" id="IPR024664">
    <property type="entry name" value="Ara_Isoase_C"/>
</dbReference>
<dbReference type="InterPro" id="IPR003762">
    <property type="entry name" value="Lara_isomerase"/>
</dbReference>
<evidence type="ECO:0000256" key="1">
    <source>
        <dbReference type="ARBA" id="ARBA00022723"/>
    </source>
</evidence>
<dbReference type="InterPro" id="IPR055390">
    <property type="entry name" value="AraA_central"/>
</dbReference>
<feature type="binding site" evidence="6">
    <location>
        <position position="361"/>
    </location>
    <ligand>
        <name>Mn(2+)</name>
        <dbReference type="ChEBI" id="CHEBI:29035"/>
    </ligand>
</feature>
<dbReference type="InterPro" id="IPR038583">
    <property type="entry name" value="AraA_N_sf"/>
</dbReference>
<dbReference type="RefSeq" id="WP_109774634.1">
    <property type="nucleotide sequence ID" value="NZ_QGDQ01000013.1"/>
</dbReference>
<comment type="catalytic activity">
    <reaction evidence="6">
        <text>beta-L-arabinopyranose = L-ribulose</text>
        <dbReference type="Rhea" id="RHEA:14821"/>
        <dbReference type="ChEBI" id="CHEBI:16880"/>
        <dbReference type="ChEBI" id="CHEBI:40886"/>
        <dbReference type="EC" id="5.3.1.4"/>
    </reaction>
</comment>
<comment type="function">
    <text evidence="6">Catalyzes the conversion of L-arabinose to L-ribulose.</text>
</comment>
<name>A0A316A5X7_9ACTN</name>
<dbReference type="GO" id="GO:0005829">
    <property type="term" value="C:cytosol"/>
    <property type="evidence" value="ECO:0007669"/>
    <property type="project" value="TreeGrafter"/>
</dbReference>
<sequence length="512" mass="55358">MTSTTSTSPLLDPFSGREVWFLTGSQDLYGEETLAQVAEQSQRVAALLDGADAVPVRVVWKPVVKSSDAIRRVMLEASADDSVAGVITWMHTFSPARMWIAGLSVLSKPLLHLHTQADPALPWATIDMDFMNLNQAAHGDREFGYVLSRLRSSRTTVAGYAGDPGVQQRVGEWARAAVAASVARSLKLVRFGDTMRNVAVTEGDKVEAQIRWGVDVEALGVNALADVVLQVSDAEADAVVAEYADRYEVAPELLPGAERAESLHYGAKIEVALRRVLEANGAEAFTTNFEDLGSLRQLPGLAVQRLLGDGYGFAGEGDWKTAALTRVLKAAGAGLPGGTAFMEDYTYDLAPGAPQRILGAHMLEVCPTITTATTRIEVHPLGIGGREDPVRMVHTADPGDAVIVGWCDLGERFRLVANEVRVVTPPQDLPNLPVARAVWEPLPDWRTSTECWLEAGGPHHTVMTTQFGVEVLEDLADVVGTELAVIGTGTTTRSFKRELRWESAYRVLQRGV</sequence>
<feature type="binding site" evidence="6">
    <location>
        <position position="460"/>
    </location>
    <ligand>
        <name>Mn(2+)</name>
        <dbReference type="ChEBI" id="CHEBI:29035"/>
    </ligand>
</feature>
<feature type="domain" description="L-arabinose isomerase central" evidence="9">
    <location>
        <begin position="187"/>
        <end position="333"/>
    </location>
</feature>
<dbReference type="UniPathway" id="UPA00145">
    <property type="reaction ID" value="UER00565"/>
</dbReference>
<dbReference type="EC" id="5.3.1.4" evidence="6"/>
<dbReference type="Pfam" id="PF24856">
    <property type="entry name" value="AraA_central"/>
    <property type="match status" value="1"/>
</dbReference>
<protein>
    <recommendedName>
        <fullName evidence="6">L-arabinose isomerase</fullName>
        <ecNumber evidence="6">5.3.1.4</ecNumber>
    </recommendedName>
</protein>
<dbReference type="Proteomes" id="UP000245469">
    <property type="component" value="Unassembled WGS sequence"/>
</dbReference>
<dbReference type="Pfam" id="PF11762">
    <property type="entry name" value="Arabinose_Iso_C"/>
    <property type="match status" value="1"/>
</dbReference>
<feature type="domain" description="L-arabinose isomerase C-terminal" evidence="8">
    <location>
        <begin position="338"/>
        <end position="482"/>
    </location>
</feature>
<reference evidence="10 11" key="1">
    <citation type="submission" date="2018-03" db="EMBL/GenBank/DDBJ databases">
        <title>Genomic Encyclopedia of Archaeal and Bacterial Type Strains, Phase II (KMG-II): from individual species to whole genera.</title>
        <authorList>
            <person name="Goeker M."/>
        </authorList>
    </citation>
    <scope>NUCLEOTIDE SEQUENCE [LARGE SCALE GENOMIC DNA]</scope>
    <source>
        <strain evidence="10 11">DSM 44889</strain>
    </source>
</reference>
<evidence type="ECO:0000313" key="11">
    <source>
        <dbReference type="Proteomes" id="UP000245469"/>
    </source>
</evidence>
<comment type="similarity">
    <text evidence="6">Belongs to the arabinose isomerase family.</text>
</comment>
<gene>
    <name evidence="6" type="primary">araA</name>
    <name evidence="10" type="ORF">BXY45_11329</name>
</gene>
<dbReference type="GO" id="GO:0030145">
    <property type="term" value="F:manganese ion binding"/>
    <property type="evidence" value="ECO:0007669"/>
    <property type="project" value="UniProtKB-UniRule"/>
</dbReference>
<dbReference type="GO" id="GO:0008733">
    <property type="term" value="F:L-arabinose isomerase activity"/>
    <property type="evidence" value="ECO:0007669"/>
    <property type="project" value="UniProtKB-UniRule"/>
</dbReference>
<dbReference type="AlphaFoldDB" id="A0A316A5X7"/>
<keyword evidence="11" id="KW-1185">Reference proteome</keyword>
<keyword evidence="2 6" id="KW-0054">Arabinose catabolism</keyword>
<evidence type="ECO:0000259" key="7">
    <source>
        <dbReference type="Pfam" id="PF02610"/>
    </source>
</evidence>
<dbReference type="GO" id="GO:0019569">
    <property type="term" value="P:L-arabinose catabolic process to D-xylulose 5-phosphate"/>
    <property type="evidence" value="ECO:0007669"/>
    <property type="project" value="UniProtKB-UniRule"/>
</dbReference>
<dbReference type="InterPro" id="IPR004216">
    <property type="entry name" value="Fuc/Ara_isomerase_C"/>
</dbReference>
<evidence type="ECO:0000256" key="3">
    <source>
        <dbReference type="ARBA" id="ARBA00023211"/>
    </source>
</evidence>
<evidence type="ECO:0000256" key="6">
    <source>
        <dbReference type="HAMAP-Rule" id="MF_00519"/>
    </source>
</evidence>
<comment type="cofactor">
    <cofactor evidence="6">
        <name>Mn(2+)</name>
        <dbReference type="ChEBI" id="CHEBI:29035"/>
    </cofactor>
    <text evidence="6">Binds 1 Mn(2+) ion per subunit.</text>
</comment>
<organism evidence="10 11">
    <name type="scientific">Quadrisphaera granulorum</name>
    <dbReference type="NCBI Taxonomy" id="317664"/>
    <lineage>
        <taxon>Bacteria</taxon>
        <taxon>Bacillati</taxon>
        <taxon>Actinomycetota</taxon>
        <taxon>Actinomycetes</taxon>
        <taxon>Kineosporiales</taxon>
        <taxon>Kineosporiaceae</taxon>
        <taxon>Quadrisphaera</taxon>
    </lineage>
</organism>
<evidence type="ECO:0000256" key="2">
    <source>
        <dbReference type="ARBA" id="ARBA00022935"/>
    </source>
</evidence>
<dbReference type="Gene3D" id="3.40.50.10940">
    <property type="match status" value="1"/>
</dbReference>
<comment type="caution">
    <text evidence="10">The sequence shown here is derived from an EMBL/GenBank/DDBJ whole genome shotgun (WGS) entry which is preliminary data.</text>
</comment>
<feature type="binding site" evidence="6">
    <location>
        <position position="343"/>
    </location>
    <ligand>
        <name>Mn(2+)</name>
        <dbReference type="ChEBI" id="CHEBI:29035"/>
    </ligand>
</feature>
<evidence type="ECO:0000256" key="4">
    <source>
        <dbReference type="ARBA" id="ARBA00023235"/>
    </source>
</evidence>
<dbReference type="InterPro" id="IPR055389">
    <property type="entry name" value="AraA_N"/>
</dbReference>
<dbReference type="HAMAP" id="MF_00519">
    <property type="entry name" value="Arabinose_Isome"/>
    <property type="match status" value="1"/>
</dbReference>
<keyword evidence="1 6" id="KW-0479">Metal-binding</keyword>
<evidence type="ECO:0000259" key="9">
    <source>
        <dbReference type="Pfam" id="PF24856"/>
    </source>
</evidence>
<dbReference type="NCBIfam" id="NF002795">
    <property type="entry name" value="PRK02929.1"/>
    <property type="match status" value="1"/>
</dbReference>
<feature type="binding site" evidence="6">
    <location>
        <position position="316"/>
    </location>
    <ligand>
        <name>Mn(2+)</name>
        <dbReference type="ChEBI" id="CHEBI:29035"/>
    </ligand>
</feature>
<evidence type="ECO:0000259" key="8">
    <source>
        <dbReference type="Pfam" id="PF11762"/>
    </source>
</evidence>
<evidence type="ECO:0000256" key="5">
    <source>
        <dbReference type="ARBA" id="ARBA00023277"/>
    </source>
</evidence>
<dbReference type="PIRSF" id="PIRSF001478">
    <property type="entry name" value="L-ara_isomerase"/>
    <property type="match status" value="1"/>
</dbReference>
<proteinExistence type="inferred from homology"/>
<dbReference type="PANTHER" id="PTHR38464">
    <property type="entry name" value="L-ARABINOSE ISOMERASE"/>
    <property type="match status" value="1"/>
</dbReference>
<feature type="domain" description="L-arabinose isomerase N-terminal" evidence="7">
    <location>
        <begin position="18"/>
        <end position="181"/>
    </location>
</feature>
<dbReference type="InterPro" id="IPR009015">
    <property type="entry name" value="Fucose_isomerase_N/cen_sf"/>
</dbReference>
<dbReference type="PANTHER" id="PTHR38464:SF1">
    <property type="entry name" value="L-ARABINOSE ISOMERASE"/>
    <property type="match status" value="1"/>
</dbReference>
<dbReference type="OrthoDB" id="9765600at2"/>
<dbReference type="SUPFAM" id="SSF53743">
    <property type="entry name" value="FucI/AraA N-terminal and middle domains"/>
    <property type="match status" value="1"/>
</dbReference>
<dbReference type="SUPFAM" id="SSF50443">
    <property type="entry name" value="FucI/AraA C-terminal domain-like"/>
    <property type="match status" value="1"/>
</dbReference>
<dbReference type="EMBL" id="QGDQ01000013">
    <property type="protein sequence ID" value="PWJ53271.1"/>
    <property type="molecule type" value="Genomic_DNA"/>
</dbReference>
<accession>A0A316A5X7</accession>
<comment type="pathway">
    <text evidence="6">Carbohydrate degradation; L-arabinose degradation via L-ribulose; D-xylulose 5-phosphate from L-arabinose (bacterial route): step 1/3.</text>
</comment>
<keyword evidence="5 6" id="KW-0119">Carbohydrate metabolism</keyword>
<dbReference type="Pfam" id="PF02610">
    <property type="entry name" value="AraA_N"/>
    <property type="match status" value="1"/>
</dbReference>
<keyword evidence="3 6" id="KW-0464">Manganese</keyword>
<evidence type="ECO:0000313" key="10">
    <source>
        <dbReference type="EMBL" id="PWJ53271.1"/>
    </source>
</evidence>
<keyword evidence="4 6" id="KW-0413">Isomerase</keyword>